<dbReference type="RefSeq" id="WP_167181914.1">
    <property type="nucleotide sequence ID" value="NZ_JAAONZ010000002.1"/>
</dbReference>
<evidence type="ECO:0000313" key="2">
    <source>
        <dbReference type="EMBL" id="NHO64667.1"/>
    </source>
</evidence>
<keyword evidence="3" id="KW-1185">Reference proteome</keyword>
<dbReference type="CDD" id="cd02440">
    <property type="entry name" value="AdoMet_MTases"/>
    <property type="match status" value="1"/>
</dbReference>
<dbReference type="Pfam" id="PF08241">
    <property type="entry name" value="Methyltransf_11"/>
    <property type="match status" value="1"/>
</dbReference>
<dbReference type="InterPro" id="IPR013216">
    <property type="entry name" value="Methyltransf_11"/>
</dbReference>
<protein>
    <submittedName>
        <fullName evidence="2">Class I SAM-dependent methyltransferase</fullName>
    </submittedName>
</protein>
<feature type="domain" description="Methyltransferase type 11" evidence="1">
    <location>
        <begin position="54"/>
        <end position="150"/>
    </location>
</feature>
<comment type="caution">
    <text evidence="2">The sequence shown here is derived from an EMBL/GenBank/DDBJ whole genome shotgun (WGS) entry which is preliminary data.</text>
</comment>
<dbReference type="EMBL" id="JAAONZ010000002">
    <property type="protein sequence ID" value="NHO64667.1"/>
    <property type="molecule type" value="Genomic_DNA"/>
</dbReference>
<dbReference type="PANTHER" id="PTHR43861:SF1">
    <property type="entry name" value="TRANS-ACONITATE 2-METHYLTRANSFERASE"/>
    <property type="match status" value="1"/>
</dbReference>
<proteinExistence type="predicted"/>
<gene>
    <name evidence="2" type="ORF">G8770_03800</name>
</gene>
<dbReference type="GO" id="GO:0008757">
    <property type="term" value="F:S-adenosylmethionine-dependent methyltransferase activity"/>
    <property type="evidence" value="ECO:0007669"/>
    <property type="project" value="InterPro"/>
</dbReference>
<reference evidence="2" key="1">
    <citation type="submission" date="2020-03" db="EMBL/GenBank/DDBJ databases">
        <authorList>
            <person name="Guo F."/>
        </authorList>
    </citation>
    <scope>NUCLEOTIDE SEQUENCE</scope>
    <source>
        <strain evidence="2">JCM 30134</strain>
    </source>
</reference>
<dbReference type="AlphaFoldDB" id="A0A9E5JYQ9"/>
<dbReference type="PANTHER" id="PTHR43861">
    <property type="entry name" value="TRANS-ACONITATE 2-METHYLTRANSFERASE-RELATED"/>
    <property type="match status" value="1"/>
</dbReference>
<dbReference type="SUPFAM" id="SSF53335">
    <property type="entry name" value="S-adenosyl-L-methionine-dependent methyltransferases"/>
    <property type="match status" value="1"/>
</dbReference>
<organism evidence="2 3">
    <name type="scientific">Pseudomaricurvus hydrocarbonicus</name>
    <dbReference type="NCBI Taxonomy" id="1470433"/>
    <lineage>
        <taxon>Bacteria</taxon>
        <taxon>Pseudomonadati</taxon>
        <taxon>Pseudomonadota</taxon>
        <taxon>Gammaproteobacteria</taxon>
        <taxon>Cellvibrionales</taxon>
        <taxon>Cellvibrionaceae</taxon>
        <taxon>Pseudomaricurvus</taxon>
    </lineage>
</organism>
<name>A0A9E5JYQ9_9GAMM</name>
<dbReference type="Proteomes" id="UP000787472">
    <property type="component" value="Unassembled WGS sequence"/>
</dbReference>
<dbReference type="Gene3D" id="3.40.50.150">
    <property type="entry name" value="Vaccinia Virus protein VP39"/>
    <property type="match status" value="1"/>
</dbReference>
<evidence type="ECO:0000313" key="3">
    <source>
        <dbReference type="Proteomes" id="UP000787472"/>
    </source>
</evidence>
<accession>A0A9E5JYQ9</accession>
<dbReference type="GO" id="GO:0032259">
    <property type="term" value="P:methylation"/>
    <property type="evidence" value="ECO:0007669"/>
    <property type="project" value="UniProtKB-KW"/>
</dbReference>
<sequence>MEEAEFDKFAEEYSNIHNANIRLSGENSDFFSEYKIQDLAKLIDGHDSRSLDILDFGCGVGKSIPYMHKYFPQSHLTGLDVSQKSLNIARHHHAPIAEFQHFDGQQIPYPDASFDIIFTACVFHHIDEEEHESLFTEIYRCLKPGGMFVIFEHNPLNPLTVHAVNTCPFDENAKLIISGRIKKKLTHAHFSDIKLCYRIFFPSLFKRLRPAEMFLTKLPLGAQYYLAAKKTA</sequence>
<evidence type="ECO:0000259" key="1">
    <source>
        <dbReference type="Pfam" id="PF08241"/>
    </source>
</evidence>
<dbReference type="InterPro" id="IPR029063">
    <property type="entry name" value="SAM-dependent_MTases_sf"/>
</dbReference>
<keyword evidence="2" id="KW-0489">Methyltransferase</keyword>
<keyword evidence="2" id="KW-0808">Transferase</keyword>